<dbReference type="AlphaFoldDB" id="J9H9F4"/>
<comment type="caution">
    <text evidence="1">The sequence shown here is derived from an EMBL/GenBank/DDBJ whole genome shotgun (WGS) entry which is preliminary data.</text>
</comment>
<accession>J9H9F4</accession>
<dbReference type="Pfam" id="PF14125">
    <property type="entry name" value="DUF4292"/>
    <property type="match status" value="1"/>
</dbReference>
<name>J9H9F4_9ZZZZ</name>
<organism evidence="1">
    <name type="scientific">gut metagenome</name>
    <dbReference type="NCBI Taxonomy" id="749906"/>
    <lineage>
        <taxon>unclassified sequences</taxon>
        <taxon>metagenomes</taxon>
        <taxon>organismal metagenomes</taxon>
    </lineage>
</organism>
<gene>
    <name evidence="1" type="ORF">EVA_00130</name>
</gene>
<proteinExistence type="predicted"/>
<keyword evidence="1" id="KW-0449">Lipoprotein</keyword>
<reference evidence="1" key="1">
    <citation type="journal article" date="2012" name="PLoS ONE">
        <title>Gene sets for utilization of primary and secondary nutrition supplies in the distal gut of endangered iberian lynx.</title>
        <authorList>
            <person name="Alcaide M."/>
            <person name="Messina E."/>
            <person name="Richter M."/>
            <person name="Bargiela R."/>
            <person name="Peplies J."/>
            <person name="Huws S.A."/>
            <person name="Newbold C.J."/>
            <person name="Golyshin P.N."/>
            <person name="Simon M.A."/>
            <person name="Lopez G."/>
            <person name="Yakimov M.M."/>
            <person name="Ferrer M."/>
        </authorList>
    </citation>
    <scope>NUCLEOTIDE SEQUENCE</scope>
</reference>
<evidence type="ECO:0000313" key="1">
    <source>
        <dbReference type="EMBL" id="EJX11185.1"/>
    </source>
</evidence>
<dbReference type="EMBL" id="AMCI01000003">
    <property type="protein sequence ID" value="EJX11185.1"/>
    <property type="molecule type" value="Genomic_DNA"/>
</dbReference>
<sequence length="271" mass="30273">MYGLMVLAIGFLAACSSSKQAPKETTVGKLPEAVYVEQCLSRSVTWETVTAKMSVEVNPGRGKSPVSVSGTLRMKRGEVIQLSIAPFLGIEVGRAEITPDGLLVLDRIHKRYVQVPFAELKEIAKADLDFHALQALFFNEVFLPGKGSLTADDVPAFRVQPADQEAWLEVRHPKRFTYRFLTAVDGGWLKETYLGLTGTPYGIQWRYDDFRPLDNGRFPHAMTVTFEGGSQPAGASFGFSRLSTRSDWEVHTEIPAKYEPVDWRVLLEKLF</sequence>
<dbReference type="InterPro" id="IPR025634">
    <property type="entry name" value="DUF4292"/>
</dbReference>
<protein>
    <submittedName>
        <fullName evidence="1">Lipoprotein</fullName>
    </submittedName>
</protein>